<evidence type="ECO:0000313" key="9">
    <source>
        <dbReference type="Proteomes" id="UP001153076"/>
    </source>
</evidence>
<dbReference type="PANTHER" id="PTHR48061">
    <property type="entry name" value="LEUCINE-RICH REPEAT RECEPTOR PROTEIN KINASE EMS1-LIKE-RELATED"/>
    <property type="match status" value="1"/>
</dbReference>
<dbReference type="InterPro" id="IPR001611">
    <property type="entry name" value="Leu-rich_rpt"/>
</dbReference>
<keyword evidence="5" id="KW-0472">Membrane</keyword>
<dbReference type="Pfam" id="PF00560">
    <property type="entry name" value="LRR_1"/>
    <property type="match status" value="2"/>
</dbReference>
<evidence type="ECO:0000256" key="5">
    <source>
        <dbReference type="ARBA" id="ARBA00023136"/>
    </source>
</evidence>
<protein>
    <submittedName>
        <fullName evidence="7">Uncharacterized protein</fullName>
    </submittedName>
</protein>
<evidence type="ECO:0000256" key="2">
    <source>
        <dbReference type="ARBA" id="ARBA00022692"/>
    </source>
</evidence>
<dbReference type="Proteomes" id="UP001153076">
    <property type="component" value="Unassembled WGS sequence"/>
</dbReference>
<dbReference type="SUPFAM" id="SSF52058">
    <property type="entry name" value="L domain-like"/>
    <property type="match status" value="1"/>
</dbReference>
<comment type="caution">
    <text evidence="7">The sequence shown here is derived from an EMBL/GenBank/DDBJ whole genome shotgun (WGS) entry which is preliminary data.</text>
</comment>
<sequence>MVTYMATSTHFSNARLGLSGVNMAFPDKATTNRSQPQSNFLDLNLCNLTEFPQILHVQDELNVLDLSYNRIHGKILPWLVNITRESPHLSQNLLTSYLNYLNVSDNNLGGQIPDCISESESPRQQLPRDHSLFIPQILLKGSIPRLLINCIMLKVLDIGQNHVKDTFHHGSEILILRHNNFHGRIIGISLAAGDVQSLNIIWHTRSTRITSSLVIKDNILYTDIDSWGSSISQAIITSQVGFRTSLVNSGGFKHSTCPTITLLSSLSNEYLAMDVELYEYAFRRDPSGADKL</sequence>
<dbReference type="InterPro" id="IPR046956">
    <property type="entry name" value="RLP23-like"/>
</dbReference>
<reference evidence="7" key="1">
    <citation type="submission" date="2022-04" db="EMBL/GenBank/DDBJ databases">
        <title>Carnegiea gigantea Genome sequencing and assembly v2.</title>
        <authorList>
            <person name="Copetti D."/>
            <person name="Sanderson M.J."/>
            <person name="Burquez A."/>
            <person name="Wojciechowski M.F."/>
        </authorList>
    </citation>
    <scope>NUCLEOTIDE SEQUENCE</scope>
    <source>
        <strain evidence="7">SGP5-SGP5p</strain>
        <tissue evidence="7">Aerial part</tissue>
    </source>
</reference>
<keyword evidence="3" id="KW-0732">Signal</keyword>
<keyword evidence="4" id="KW-1133">Transmembrane helix</keyword>
<evidence type="ECO:0000313" key="7">
    <source>
        <dbReference type="EMBL" id="KAJ8419519.1"/>
    </source>
</evidence>
<dbReference type="EMBL" id="JAKOGI010004982">
    <property type="protein sequence ID" value="KAJ8419519.1"/>
    <property type="molecule type" value="Genomic_DNA"/>
</dbReference>
<dbReference type="OrthoDB" id="442066at2759"/>
<proteinExistence type="predicted"/>
<dbReference type="InterPro" id="IPR032675">
    <property type="entry name" value="LRR_dom_sf"/>
</dbReference>
<name>A0A9Q1GHI0_9CARY</name>
<dbReference type="PANTHER" id="PTHR48061:SF12">
    <property type="entry name" value="DISEASE RESISTANCE LIKE PROTEIN"/>
    <property type="match status" value="1"/>
</dbReference>
<evidence type="ECO:0000313" key="8">
    <source>
        <dbReference type="EMBL" id="KAJ8441807.1"/>
    </source>
</evidence>
<keyword evidence="9" id="KW-1185">Reference proteome</keyword>
<evidence type="ECO:0000256" key="1">
    <source>
        <dbReference type="ARBA" id="ARBA00004479"/>
    </source>
</evidence>
<keyword evidence="6" id="KW-0325">Glycoprotein</keyword>
<dbReference type="EMBL" id="JAKOGI010000153">
    <property type="protein sequence ID" value="KAJ8441807.1"/>
    <property type="molecule type" value="Genomic_DNA"/>
</dbReference>
<dbReference type="GO" id="GO:0016020">
    <property type="term" value="C:membrane"/>
    <property type="evidence" value="ECO:0007669"/>
    <property type="project" value="UniProtKB-SubCell"/>
</dbReference>
<keyword evidence="2" id="KW-0812">Transmembrane</keyword>
<comment type="subcellular location">
    <subcellularLocation>
        <location evidence="1">Membrane</location>
        <topology evidence="1">Single-pass type I membrane protein</topology>
    </subcellularLocation>
</comment>
<evidence type="ECO:0000256" key="3">
    <source>
        <dbReference type="ARBA" id="ARBA00022729"/>
    </source>
</evidence>
<dbReference type="AlphaFoldDB" id="A0A9Q1GHI0"/>
<organism evidence="7 9">
    <name type="scientific">Carnegiea gigantea</name>
    <dbReference type="NCBI Taxonomy" id="171969"/>
    <lineage>
        <taxon>Eukaryota</taxon>
        <taxon>Viridiplantae</taxon>
        <taxon>Streptophyta</taxon>
        <taxon>Embryophyta</taxon>
        <taxon>Tracheophyta</taxon>
        <taxon>Spermatophyta</taxon>
        <taxon>Magnoliopsida</taxon>
        <taxon>eudicotyledons</taxon>
        <taxon>Gunneridae</taxon>
        <taxon>Pentapetalae</taxon>
        <taxon>Caryophyllales</taxon>
        <taxon>Cactineae</taxon>
        <taxon>Cactaceae</taxon>
        <taxon>Cactoideae</taxon>
        <taxon>Echinocereeae</taxon>
        <taxon>Carnegiea</taxon>
    </lineage>
</organism>
<accession>A0A9Q1GHI0</accession>
<gene>
    <name evidence="7" type="ORF">Cgig2_004574</name>
    <name evidence="8" type="ORF">Cgig2_021497</name>
</gene>
<evidence type="ECO:0000256" key="4">
    <source>
        <dbReference type="ARBA" id="ARBA00022989"/>
    </source>
</evidence>
<evidence type="ECO:0000256" key="6">
    <source>
        <dbReference type="ARBA" id="ARBA00023180"/>
    </source>
</evidence>
<dbReference type="Gene3D" id="3.80.10.10">
    <property type="entry name" value="Ribonuclease Inhibitor"/>
    <property type="match status" value="1"/>
</dbReference>